<sequence length="122" mass="13686">MSSVHLQTPCPAFQQPMLPHGLRCRCGVRVDGPLQINEFANLDQGLRMFVLMEGRITDLEKALGISYPAVKSRIRELKSALHLHDEDPGDRQSRISGLLDELESGDLSTDDMISRLQNEDDQ</sequence>
<dbReference type="AlphaFoldDB" id="A0A2A5WWW7"/>
<accession>A0A2A5WWW7</accession>
<name>A0A2A5WWW7_9GAMM</name>
<gene>
    <name evidence="3" type="ORF">CNE99_03215</name>
</gene>
<evidence type="ECO:0000313" key="3">
    <source>
        <dbReference type="EMBL" id="PDH40586.1"/>
    </source>
</evidence>
<dbReference type="Pfam" id="PF09862">
    <property type="entry name" value="DUF2089"/>
    <property type="match status" value="1"/>
</dbReference>
<dbReference type="InterPro" id="IPR018658">
    <property type="entry name" value="DUF2089"/>
</dbReference>
<protein>
    <recommendedName>
        <fullName evidence="2">DUF2089 domain-containing protein</fullName>
    </recommendedName>
</protein>
<reference evidence="3 4" key="1">
    <citation type="submission" date="2017-08" db="EMBL/GenBank/DDBJ databases">
        <title>Fine stratification of microbial communities through a metagenomic profile of the photic zone.</title>
        <authorList>
            <person name="Haro-Moreno J.M."/>
            <person name="Lopez-Perez M."/>
            <person name="De La Torre J."/>
            <person name="Picazo A."/>
            <person name="Camacho A."/>
            <person name="Rodriguez-Valera F."/>
        </authorList>
    </citation>
    <scope>NUCLEOTIDE SEQUENCE [LARGE SCALE GENOMIC DNA]</scope>
    <source>
        <strain evidence="3">MED-G24</strain>
    </source>
</reference>
<dbReference type="Proteomes" id="UP000219327">
    <property type="component" value="Unassembled WGS sequence"/>
</dbReference>
<feature type="domain" description="DUF2089" evidence="2">
    <location>
        <begin position="46"/>
        <end position="83"/>
    </location>
</feature>
<comment type="caution">
    <text evidence="3">The sequence shown here is derived from an EMBL/GenBank/DDBJ whole genome shotgun (WGS) entry which is preliminary data.</text>
</comment>
<feature type="region of interest" description="Disordered" evidence="1">
    <location>
        <begin position="100"/>
        <end position="122"/>
    </location>
</feature>
<organism evidence="3 4">
    <name type="scientific">OM182 bacterium MED-G24</name>
    <dbReference type="NCBI Taxonomy" id="1986255"/>
    <lineage>
        <taxon>Bacteria</taxon>
        <taxon>Pseudomonadati</taxon>
        <taxon>Pseudomonadota</taxon>
        <taxon>Gammaproteobacteria</taxon>
        <taxon>OMG group</taxon>
        <taxon>OM182 clade</taxon>
    </lineage>
</organism>
<proteinExistence type="predicted"/>
<evidence type="ECO:0000256" key="1">
    <source>
        <dbReference type="SAM" id="MobiDB-lite"/>
    </source>
</evidence>
<evidence type="ECO:0000313" key="4">
    <source>
        <dbReference type="Proteomes" id="UP000219327"/>
    </source>
</evidence>
<evidence type="ECO:0000259" key="2">
    <source>
        <dbReference type="Pfam" id="PF09862"/>
    </source>
</evidence>
<dbReference type="EMBL" id="NTKD01000010">
    <property type="protein sequence ID" value="PDH40586.1"/>
    <property type="molecule type" value="Genomic_DNA"/>
</dbReference>